<dbReference type="InterPro" id="IPR000089">
    <property type="entry name" value="Biotin_lipoyl"/>
</dbReference>
<evidence type="ECO:0000259" key="11">
    <source>
        <dbReference type="PROSITE" id="PS50968"/>
    </source>
</evidence>
<dbReference type="PROSITE" id="PS00188">
    <property type="entry name" value="BIOTIN"/>
    <property type="match status" value="1"/>
</dbReference>
<dbReference type="PROSITE" id="PS50968">
    <property type="entry name" value="BIOTINYL_LIPOYL"/>
    <property type="match status" value="1"/>
</dbReference>
<evidence type="ECO:0000256" key="4">
    <source>
        <dbReference type="ARBA" id="ARBA00022516"/>
    </source>
</evidence>
<protein>
    <recommendedName>
        <fullName evidence="3 9">Biotin carboxyl carrier protein of acetyl-CoA carboxylase</fullName>
    </recommendedName>
</protein>
<dbReference type="CDD" id="cd06850">
    <property type="entry name" value="biotinyl_domain"/>
    <property type="match status" value="1"/>
</dbReference>
<evidence type="ECO:0000256" key="9">
    <source>
        <dbReference type="RuleBase" id="RU364072"/>
    </source>
</evidence>
<dbReference type="SUPFAM" id="SSF51230">
    <property type="entry name" value="Single hybrid motif"/>
    <property type="match status" value="1"/>
</dbReference>
<keyword evidence="13" id="KW-1185">Reference proteome</keyword>
<reference evidence="13" key="1">
    <citation type="submission" date="2015-06" db="EMBL/GenBank/DDBJ databases">
        <authorList>
            <person name="Hoefler B.C."/>
            <person name="Straight P.D."/>
        </authorList>
    </citation>
    <scope>NUCLEOTIDE SEQUENCE [LARGE SCALE GENOMIC DNA]</scope>
    <source>
        <strain evidence="13">DSM 25325</strain>
    </source>
</reference>
<accession>A0A0U4DF49</accession>
<keyword evidence="7 9" id="KW-0275">Fatty acid biosynthesis</keyword>
<feature type="domain" description="Lipoyl-binding" evidence="11">
    <location>
        <begin position="124"/>
        <end position="200"/>
    </location>
</feature>
<name>A0A0U4DF49_9BURK</name>
<dbReference type="STRING" id="445709.ABW99_05965"/>
<dbReference type="GO" id="GO:0009317">
    <property type="term" value="C:acetyl-CoA carboxylase complex"/>
    <property type="evidence" value="ECO:0007669"/>
    <property type="project" value="InterPro"/>
</dbReference>
<proteinExistence type="predicted"/>
<evidence type="ECO:0000256" key="1">
    <source>
        <dbReference type="ARBA" id="ARBA00003761"/>
    </source>
</evidence>
<dbReference type="KEGG" id="ptx:ABW99_05965"/>
<dbReference type="UniPathway" id="UPA00094"/>
<evidence type="ECO:0000256" key="3">
    <source>
        <dbReference type="ARBA" id="ARBA00017562"/>
    </source>
</evidence>
<keyword evidence="4 9" id="KW-0444">Lipid biosynthesis</keyword>
<evidence type="ECO:0000256" key="5">
    <source>
        <dbReference type="ARBA" id="ARBA00022832"/>
    </source>
</evidence>
<sequence length="202" mass="20934">MTYQDLLQIIELIKSSSQFGEFHLKMGELEIDLRRRDGSEVLASAPLPAAAQGRIGIAQGAPAATAAAPRPAEPAGSGEAPATRQRHGHVGGGEIVVEPAAPGDGLADGAGEARQAPLAYPPGAVLIKSPMVGTFYRAPEPGARSFAEVGQRVAPDTTVCIIEVMKLMNSIPAGRAGILTHVLVEDGEPVEYGQVLMVVDPD</sequence>
<keyword evidence="6 9" id="KW-0443">Lipid metabolism</keyword>
<dbReference type="InterPro" id="IPR001882">
    <property type="entry name" value="Biotin_BS"/>
</dbReference>
<evidence type="ECO:0000256" key="8">
    <source>
        <dbReference type="ARBA" id="ARBA00023267"/>
    </source>
</evidence>
<dbReference type="Gene3D" id="2.40.50.100">
    <property type="match status" value="1"/>
</dbReference>
<feature type="region of interest" description="Disordered" evidence="10">
    <location>
        <begin position="61"/>
        <end position="87"/>
    </location>
</feature>
<dbReference type="PANTHER" id="PTHR45266:SF3">
    <property type="entry name" value="OXALOACETATE DECARBOXYLASE ALPHA CHAIN"/>
    <property type="match status" value="1"/>
</dbReference>
<dbReference type="InterPro" id="IPR050709">
    <property type="entry name" value="Biotin_Carboxyl_Carrier/Decarb"/>
</dbReference>
<evidence type="ECO:0000313" key="13">
    <source>
        <dbReference type="Proteomes" id="UP000036700"/>
    </source>
</evidence>
<keyword evidence="8 9" id="KW-0092">Biotin</keyword>
<comment type="function">
    <text evidence="1 9">This protein is a component of the acetyl coenzyme A carboxylase complex; first, biotin carboxylase catalyzes the carboxylation of the carrier protein and then the transcarboxylase transfers the carboxyl group to form malonyl-CoA.</text>
</comment>
<evidence type="ECO:0000256" key="2">
    <source>
        <dbReference type="ARBA" id="ARBA00005194"/>
    </source>
</evidence>
<organism evidence="12 13">
    <name type="scientific">Pandoraea thiooxydans</name>
    <dbReference type="NCBI Taxonomy" id="445709"/>
    <lineage>
        <taxon>Bacteria</taxon>
        <taxon>Pseudomonadati</taxon>
        <taxon>Pseudomonadota</taxon>
        <taxon>Betaproteobacteria</taxon>
        <taxon>Burkholderiales</taxon>
        <taxon>Burkholderiaceae</taxon>
        <taxon>Pandoraea</taxon>
    </lineage>
</organism>
<comment type="pathway">
    <text evidence="2 9">Lipid metabolism; fatty acid biosynthesis.</text>
</comment>
<feature type="compositionally biased region" description="Low complexity" evidence="10">
    <location>
        <begin position="61"/>
        <end position="82"/>
    </location>
</feature>
<dbReference type="InterPro" id="IPR001249">
    <property type="entry name" value="AcCoA_biotinCC"/>
</dbReference>
<dbReference type="GO" id="GO:0006633">
    <property type="term" value="P:fatty acid biosynthetic process"/>
    <property type="evidence" value="ECO:0007669"/>
    <property type="project" value="UniProtKB-UniPathway"/>
</dbReference>
<dbReference type="OrthoDB" id="5297413at2"/>
<evidence type="ECO:0000256" key="10">
    <source>
        <dbReference type="SAM" id="MobiDB-lite"/>
    </source>
</evidence>
<dbReference type="InterPro" id="IPR011053">
    <property type="entry name" value="Single_hybrid_motif"/>
</dbReference>
<keyword evidence="5 9" id="KW-0276">Fatty acid metabolism</keyword>
<dbReference type="PANTHER" id="PTHR45266">
    <property type="entry name" value="OXALOACETATE DECARBOXYLASE ALPHA CHAIN"/>
    <property type="match status" value="1"/>
</dbReference>
<evidence type="ECO:0000313" key="12">
    <source>
        <dbReference type="EMBL" id="ALX34879.1"/>
    </source>
</evidence>
<gene>
    <name evidence="12" type="ORF">ABW99_05965</name>
</gene>
<dbReference type="GO" id="GO:0003989">
    <property type="term" value="F:acetyl-CoA carboxylase activity"/>
    <property type="evidence" value="ECO:0007669"/>
    <property type="project" value="InterPro"/>
</dbReference>
<dbReference type="Pfam" id="PF00364">
    <property type="entry name" value="Biotin_lipoyl"/>
    <property type="match status" value="1"/>
</dbReference>
<evidence type="ECO:0000256" key="7">
    <source>
        <dbReference type="ARBA" id="ARBA00023160"/>
    </source>
</evidence>
<dbReference type="AlphaFoldDB" id="A0A0U4DF49"/>
<dbReference type="Proteomes" id="UP000036700">
    <property type="component" value="Chromosome"/>
</dbReference>
<dbReference type="EMBL" id="CP011568">
    <property type="protein sequence ID" value="ALX34879.1"/>
    <property type="molecule type" value="Genomic_DNA"/>
</dbReference>
<evidence type="ECO:0000256" key="6">
    <source>
        <dbReference type="ARBA" id="ARBA00023098"/>
    </source>
</evidence>
<dbReference type="PRINTS" id="PR01071">
    <property type="entry name" value="ACOABIOTINCC"/>
</dbReference>